<accession>A0A4Y7IA05</accession>
<gene>
    <name evidence="4" type="ORF">C5167_037202</name>
</gene>
<name>A0A4Y7IA05_PAPSO</name>
<dbReference type="EMBL" id="CM010715">
    <property type="protein sequence ID" value="RZC44245.1"/>
    <property type="molecule type" value="Genomic_DNA"/>
</dbReference>
<dbReference type="AlphaFoldDB" id="A0A4Y7IA05"/>
<evidence type="ECO:0000313" key="5">
    <source>
        <dbReference type="Proteomes" id="UP000316621"/>
    </source>
</evidence>
<protein>
    <recommendedName>
        <fullName evidence="3">Aminotransferase class V domain-containing protein</fullName>
    </recommendedName>
</protein>
<reference evidence="4 5" key="1">
    <citation type="journal article" date="2018" name="Science">
        <title>The opium poppy genome and morphinan production.</title>
        <authorList>
            <person name="Guo L."/>
            <person name="Winzer T."/>
            <person name="Yang X."/>
            <person name="Li Y."/>
            <person name="Ning Z."/>
            <person name="He Z."/>
            <person name="Teodor R."/>
            <person name="Lu Y."/>
            <person name="Bowser T.A."/>
            <person name="Graham I.A."/>
            <person name="Ye K."/>
        </authorList>
    </citation>
    <scope>NUCLEOTIDE SEQUENCE [LARGE SCALE GENOMIC DNA]</scope>
    <source>
        <strain evidence="5">cv. HN1</strain>
        <tissue evidence="4">Leaves</tissue>
    </source>
</reference>
<dbReference type="Gramene" id="RZC44245">
    <property type="protein sequence ID" value="RZC44245"/>
    <property type="gene ID" value="C5167_037202"/>
</dbReference>
<evidence type="ECO:0000256" key="2">
    <source>
        <dbReference type="SAM" id="MobiDB-lite"/>
    </source>
</evidence>
<dbReference type="Gene3D" id="3.40.640.10">
    <property type="entry name" value="Type I PLP-dependent aspartate aminotransferase-like (Major domain)"/>
    <property type="match status" value="1"/>
</dbReference>
<dbReference type="InterPro" id="IPR015424">
    <property type="entry name" value="PyrdxlP-dep_Trfase"/>
</dbReference>
<evidence type="ECO:0000259" key="3">
    <source>
        <dbReference type="Pfam" id="PF00266"/>
    </source>
</evidence>
<dbReference type="InterPro" id="IPR015421">
    <property type="entry name" value="PyrdxlP-dep_Trfase_major"/>
</dbReference>
<feature type="compositionally biased region" description="Basic and acidic residues" evidence="2">
    <location>
        <begin position="16"/>
        <end position="33"/>
    </location>
</feature>
<dbReference type="Pfam" id="PF00266">
    <property type="entry name" value="Aminotran_5"/>
    <property type="match status" value="1"/>
</dbReference>
<keyword evidence="5" id="KW-1185">Reference proteome</keyword>
<evidence type="ECO:0000313" key="4">
    <source>
        <dbReference type="EMBL" id="RZC44245.1"/>
    </source>
</evidence>
<dbReference type="InterPro" id="IPR000192">
    <property type="entry name" value="Aminotrans_V_dom"/>
</dbReference>
<dbReference type="PANTHER" id="PTHR43586:SF8">
    <property type="entry name" value="CYSTEINE DESULFURASE 1, CHLOROPLASTIC"/>
    <property type="match status" value="1"/>
</dbReference>
<evidence type="ECO:0000256" key="1">
    <source>
        <dbReference type="ARBA" id="ARBA00022898"/>
    </source>
</evidence>
<dbReference type="STRING" id="3469.A0A4Y7IA05"/>
<dbReference type="Proteomes" id="UP000316621">
    <property type="component" value="Chromosome 1"/>
</dbReference>
<proteinExistence type="predicted"/>
<keyword evidence="1" id="KW-0663">Pyridoxal phosphate</keyword>
<feature type="domain" description="Aminotransferase class V" evidence="3">
    <location>
        <begin position="66"/>
        <end position="269"/>
    </location>
</feature>
<dbReference type="OMA" id="STEYANR"/>
<feature type="region of interest" description="Disordered" evidence="2">
    <location>
        <begin position="1"/>
        <end position="33"/>
    </location>
</feature>
<organism evidence="4 5">
    <name type="scientific">Papaver somniferum</name>
    <name type="common">Opium poppy</name>
    <dbReference type="NCBI Taxonomy" id="3469"/>
    <lineage>
        <taxon>Eukaryota</taxon>
        <taxon>Viridiplantae</taxon>
        <taxon>Streptophyta</taxon>
        <taxon>Embryophyta</taxon>
        <taxon>Tracheophyta</taxon>
        <taxon>Spermatophyta</taxon>
        <taxon>Magnoliopsida</taxon>
        <taxon>Ranunculales</taxon>
        <taxon>Papaveraceae</taxon>
        <taxon>Papaveroideae</taxon>
        <taxon>Papaver</taxon>
    </lineage>
</organism>
<dbReference type="SUPFAM" id="SSF53383">
    <property type="entry name" value="PLP-dependent transferases"/>
    <property type="match status" value="1"/>
</dbReference>
<sequence>MVMYTAQPFESSLQDSRSEINHQHTDKEKKVVDDDENEKKLRWLRSQVIGDDLQIGTPFGKRKLVYADHTASGRCLHYIEHYIIQNVLPFYGNTHTSDSYVGRKTSKMVQEATEYVKKCLGGSLDDALLFCGSGTTAAIKRLQEVMGIWVPSILRDRIIQSQVIKNEERWVVFVGPYEHHSNILSWRQSIAEVIEIRLDDDGLVGMESLKIQLERFKCENRPMLGSFSACSNVTGIVVDTRAIACLLHSYGAFACFDFAARCFQKNKDLRRNWLKMRRLNLH</sequence>
<dbReference type="PANTHER" id="PTHR43586">
    <property type="entry name" value="CYSTEINE DESULFURASE"/>
    <property type="match status" value="1"/>
</dbReference>